<evidence type="ECO:0000313" key="1">
    <source>
        <dbReference type="EMBL" id="RTE66107.1"/>
    </source>
</evidence>
<gene>
    <name evidence="1" type="ORF">EH243_08280</name>
</gene>
<dbReference type="RefSeq" id="WP_126158180.1">
    <property type="nucleotide sequence ID" value="NZ_RQXW01000006.1"/>
</dbReference>
<protein>
    <submittedName>
        <fullName evidence="1">Uncharacterized protein</fullName>
    </submittedName>
</protein>
<proteinExistence type="predicted"/>
<evidence type="ECO:0000313" key="2">
    <source>
        <dbReference type="Proteomes" id="UP000283087"/>
    </source>
</evidence>
<dbReference type="EMBL" id="RQXW01000006">
    <property type="protein sequence ID" value="RTE66107.1"/>
    <property type="molecule type" value="Genomic_DNA"/>
</dbReference>
<dbReference type="OrthoDB" id="8094406at2"/>
<sequence length="122" mass="13986">MDLQIFTSATAEKMLDSHLNRTSNPTKYIAGFESRFGKQVAIERTRKNGVYCWLQEFDRSLLSADIEIVNRSHPGQPYSKGQSRNSNLNLKNASRLTDKHEVWYVKFGSISALNAYLAWLDK</sequence>
<dbReference type="AlphaFoldDB" id="A0A430KRH8"/>
<reference evidence="1 2" key="1">
    <citation type="submission" date="2018-11" db="EMBL/GenBank/DDBJ databases">
        <title>The draft genome sequence of Amphritea opalescens ANRC-JH13T.</title>
        <authorList>
            <person name="Fang Z."/>
            <person name="Zhang Y."/>
            <person name="Han X."/>
        </authorList>
    </citation>
    <scope>NUCLEOTIDE SEQUENCE [LARGE SCALE GENOMIC DNA]</scope>
    <source>
        <strain evidence="1 2">ANRC-JH13</strain>
    </source>
</reference>
<name>A0A430KRH8_9GAMM</name>
<keyword evidence="2" id="KW-1185">Reference proteome</keyword>
<organism evidence="1 2">
    <name type="scientific">Amphritea opalescens</name>
    <dbReference type="NCBI Taxonomy" id="2490544"/>
    <lineage>
        <taxon>Bacteria</taxon>
        <taxon>Pseudomonadati</taxon>
        <taxon>Pseudomonadota</taxon>
        <taxon>Gammaproteobacteria</taxon>
        <taxon>Oceanospirillales</taxon>
        <taxon>Oceanospirillaceae</taxon>
        <taxon>Amphritea</taxon>
    </lineage>
</organism>
<comment type="caution">
    <text evidence="1">The sequence shown here is derived from an EMBL/GenBank/DDBJ whole genome shotgun (WGS) entry which is preliminary data.</text>
</comment>
<dbReference type="Proteomes" id="UP000283087">
    <property type="component" value="Unassembled WGS sequence"/>
</dbReference>
<accession>A0A430KRH8</accession>